<accession>A0A2U1FP74</accession>
<keyword evidence="2" id="KW-0808">Transferase</keyword>
<reference evidence="3 4" key="1">
    <citation type="submission" date="2018-04" db="EMBL/GenBank/DDBJ databases">
        <title>Genomic Encyclopedia of Type Strains, Phase IV (KMG-IV): sequencing the most valuable type-strain genomes for metagenomic binning, comparative biology and taxonomic classification.</title>
        <authorList>
            <person name="Goeker M."/>
        </authorList>
    </citation>
    <scope>NUCLEOTIDE SEQUENCE [LARGE SCALE GENOMIC DNA]</scope>
    <source>
        <strain evidence="3 4">DSM 28520</strain>
    </source>
</reference>
<dbReference type="AlphaFoldDB" id="A0A2U1FP74"/>
<organism evidence="3 4">
    <name type="scientific">Porphyromonas loveana</name>
    <dbReference type="NCBI Taxonomy" id="1884669"/>
    <lineage>
        <taxon>Bacteria</taxon>
        <taxon>Pseudomonadati</taxon>
        <taxon>Bacteroidota</taxon>
        <taxon>Bacteroidia</taxon>
        <taxon>Bacteroidales</taxon>
        <taxon>Porphyromonadaceae</taxon>
        <taxon>Porphyromonas</taxon>
    </lineage>
</organism>
<proteinExistence type="predicted"/>
<dbReference type="PANTHER" id="PTHR10176">
    <property type="entry name" value="GLYCOGEN SYNTHASE"/>
    <property type="match status" value="1"/>
</dbReference>
<name>A0A2U1FP74_9PORP</name>
<dbReference type="Gene3D" id="3.40.50.2000">
    <property type="entry name" value="Glycogen Phosphorylase B"/>
    <property type="match status" value="2"/>
</dbReference>
<evidence type="ECO:0000256" key="1">
    <source>
        <dbReference type="ARBA" id="ARBA00022676"/>
    </source>
</evidence>
<dbReference type="GO" id="GO:0004373">
    <property type="term" value="F:alpha-1,4-glucan glucosyltransferase (UDP-glucose donor) activity"/>
    <property type="evidence" value="ECO:0007669"/>
    <property type="project" value="InterPro"/>
</dbReference>
<sequence>MKHPSTHRPDLLLEASWEVCNKQGGIYTVLTSRAREMMKRHNGQIIFIGPLLVQNADLPADFDENIPPILEDWQRDVAPTLPFACCCGNWRVPGSPPVVLVDFAPLYDEKGALYYEMWEYFGIQSDKGYGDYDEASLFGIAAAQMMQSLYEYLCPEGQSAIGIFNEWMLGMGLLYAKRHCPHLKTLFLTHATTVGRSIASNNKALYAYMTGYNGDQMAAELGVEAKHGIEKAAAWQADCFATVSELTARECRQLIERDPVVLPNGFEPDFVPQGDTYTAQRTAARNRIFSVVEGLTGSPLPPDTLLIATSGRYEYRNKGIDLFIDAMQQAGESEELKGRTVVCLLLVPAWVAEPRADLRYLLLHPEGTEYHDKPLSYPYLTHWLHNMEEDTIVQRLKTIGTSEGLRFVFVPCYLDREDGLFDRSYYDLLIGMDLTVFPSYYEPWGYTPLESIAFGVPTVTTNLSGFGIWAMQERGSGDNLDTGIAVIERTDFNYPEAVSAIARLVGTLATTSDKQASRSAAAMHAASYAEWRLFYDKYEEAYARLLESGGQER</sequence>
<dbReference type="SUPFAM" id="SSF53756">
    <property type="entry name" value="UDP-Glycosyltransferase/glycogen phosphorylase"/>
    <property type="match status" value="2"/>
</dbReference>
<protein>
    <submittedName>
        <fullName evidence="3">Glycogen synthase</fullName>
    </submittedName>
</protein>
<evidence type="ECO:0000313" key="3">
    <source>
        <dbReference type="EMBL" id="PVZ13995.1"/>
    </source>
</evidence>
<dbReference type="GeneID" id="94549937"/>
<dbReference type="Proteomes" id="UP000245462">
    <property type="component" value="Unassembled WGS sequence"/>
</dbReference>
<dbReference type="Pfam" id="PF05693">
    <property type="entry name" value="Glycogen_syn"/>
    <property type="match status" value="2"/>
</dbReference>
<dbReference type="OrthoDB" id="907602at2"/>
<keyword evidence="4" id="KW-1185">Reference proteome</keyword>
<dbReference type="EMBL" id="QEKY01000002">
    <property type="protein sequence ID" value="PVZ13995.1"/>
    <property type="molecule type" value="Genomic_DNA"/>
</dbReference>
<comment type="caution">
    <text evidence="3">The sequence shown here is derived from an EMBL/GenBank/DDBJ whole genome shotgun (WGS) entry which is preliminary data.</text>
</comment>
<evidence type="ECO:0000313" key="4">
    <source>
        <dbReference type="Proteomes" id="UP000245462"/>
    </source>
</evidence>
<dbReference type="RefSeq" id="WP_116678491.1">
    <property type="nucleotide sequence ID" value="NZ_QEKY01000002.1"/>
</dbReference>
<gene>
    <name evidence="3" type="ORF">C7382_10237</name>
</gene>
<evidence type="ECO:0000256" key="2">
    <source>
        <dbReference type="ARBA" id="ARBA00022679"/>
    </source>
</evidence>
<keyword evidence="1" id="KW-0328">Glycosyltransferase</keyword>
<dbReference type="GO" id="GO:0005978">
    <property type="term" value="P:glycogen biosynthetic process"/>
    <property type="evidence" value="ECO:0007669"/>
    <property type="project" value="InterPro"/>
</dbReference>
<dbReference type="InterPro" id="IPR008631">
    <property type="entry name" value="Glycogen_synth"/>
</dbReference>
<dbReference type="GO" id="GO:0005737">
    <property type="term" value="C:cytoplasm"/>
    <property type="evidence" value="ECO:0007669"/>
    <property type="project" value="TreeGrafter"/>
</dbReference>
<dbReference type="PANTHER" id="PTHR10176:SF3">
    <property type="entry name" value="GLYCOGEN [STARCH] SYNTHASE"/>
    <property type="match status" value="1"/>
</dbReference>